<comment type="cofactor">
    <cofactor evidence="1 13">
        <name>Zn(2+)</name>
        <dbReference type="ChEBI" id="CHEBI:29105"/>
    </cofactor>
</comment>
<dbReference type="Gene3D" id="3.10.450.490">
    <property type="match status" value="1"/>
</dbReference>
<dbReference type="Gene3D" id="3.10.450.40">
    <property type="match status" value="1"/>
</dbReference>
<evidence type="ECO:0000256" key="4">
    <source>
        <dbReference type="ARBA" id="ARBA00022525"/>
    </source>
</evidence>
<feature type="signal peptide" evidence="13">
    <location>
        <begin position="1"/>
        <end position="28"/>
    </location>
</feature>
<dbReference type="EC" id="3.4.24.-" evidence="13"/>
<dbReference type="GO" id="GO:0005576">
    <property type="term" value="C:extracellular region"/>
    <property type="evidence" value="ECO:0007669"/>
    <property type="project" value="UniProtKB-SubCell"/>
</dbReference>
<comment type="caution">
    <text evidence="18">The sequence shown here is derived from an EMBL/GenBank/DDBJ whole genome shotgun (WGS) entry which is preliminary data.</text>
</comment>
<keyword evidence="19" id="KW-1185">Reference proteome</keyword>
<feature type="domain" description="FTP" evidence="17">
    <location>
        <begin position="85"/>
        <end position="134"/>
    </location>
</feature>
<dbReference type="PANTHER" id="PTHR33794:SF3">
    <property type="entry name" value="NEUTRAL PROTEASE B"/>
    <property type="match status" value="1"/>
</dbReference>
<feature type="chain" id="PRO_5023157575" description="Neutral metalloproteinase" evidence="13">
    <location>
        <begin position="29"/>
        <end position="540"/>
    </location>
</feature>
<dbReference type="RefSeq" id="WP_053402404.1">
    <property type="nucleotide sequence ID" value="NZ_JAUKEN010000001.1"/>
</dbReference>
<evidence type="ECO:0000259" key="14">
    <source>
        <dbReference type="Pfam" id="PF01447"/>
    </source>
</evidence>
<dbReference type="GO" id="GO:0006508">
    <property type="term" value="P:proteolysis"/>
    <property type="evidence" value="ECO:0007669"/>
    <property type="project" value="UniProtKB-KW"/>
</dbReference>
<dbReference type="Pfam" id="PF03413">
    <property type="entry name" value="PepSY"/>
    <property type="match status" value="1"/>
</dbReference>
<evidence type="ECO:0000256" key="12">
    <source>
        <dbReference type="PIRSR" id="PIRSR623612-1"/>
    </source>
</evidence>
<feature type="domain" description="Peptidase M4" evidence="14">
    <location>
        <begin position="235"/>
        <end position="374"/>
    </location>
</feature>
<keyword evidence="11 13" id="KW-0482">Metalloprotease</keyword>
<evidence type="ECO:0000256" key="13">
    <source>
        <dbReference type="RuleBase" id="RU366073"/>
    </source>
</evidence>
<dbReference type="Pfam" id="PF02868">
    <property type="entry name" value="Peptidase_M4_C"/>
    <property type="match status" value="1"/>
</dbReference>
<evidence type="ECO:0000256" key="10">
    <source>
        <dbReference type="ARBA" id="ARBA00022837"/>
    </source>
</evidence>
<dbReference type="PANTHER" id="PTHR33794">
    <property type="entry name" value="BACILLOLYSIN"/>
    <property type="match status" value="1"/>
</dbReference>
<dbReference type="CDD" id="cd09597">
    <property type="entry name" value="M4_TLP"/>
    <property type="match status" value="1"/>
</dbReference>
<evidence type="ECO:0000256" key="8">
    <source>
        <dbReference type="ARBA" id="ARBA00022801"/>
    </source>
</evidence>
<accession>A0A0M0KXF5</accession>
<organism evidence="18 19">
    <name type="scientific">Priestia koreensis</name>
    <dbReference type="NCBI Taxonomy" id="284581"/>
    <lineage>
        <taxon>Bacteria</taxon>
        <taxon>Bacillati</taxon>
        <taxon>Bacillota</taxon>
        <taxon>Bacilli</taxon>
        <taxon>Bacillales</taxon>
        <taxon>Bacillaceae</taxon>
        <taxon>Priestia</taxon>
    </lineage>
</organism>
<dbReference type="Gene3D" id="3.10.170.10">
    <property type="match status" value="1"/>
</dbReference>
<evidence type="ECO:0000259" key="16">
    <source>
        <dbReference type="Pfam" id="PF03413"/>
    </source>
</evidence>
<feature type="domain" description="PepSY" evidence="16">
    <location>
        <begin position="153"/>
        <end position="223"/>
    </location>
</feature>
<dbReference type="Pfam" id="PF01447">
    <property type="entry name" value="Peptidase_M4"/>
    <property type="match status" value="1"/>
</dbReference>
<keyword evidence="10" id="KW-0106">Calcium</keyword>
<evidence type="ECO:0000256" key="2">
    <source>
        <dbReference type="ARBA" id="ARBA00004613"/>
    </source>
</evidence>
<dbReference type="InterPro" id="IPR050728">
    <property type="entry name" value="Zinc_Metalloprotease_M4"/>
</dbReference>
<keyword evidence="7 13" id="KW-0732">Signal</keyword>
<dbReference type="InterPro" id="IPR025711">
    <property type="entry name" value="PepSY"/>
</dbReference>
<reference evidence="19" key="1">
    <citation type="submission" date="2015-08" db="EMBL/GenBank/DDBJ databases">
        <title>Fjat-14210 dsm16467.</title>
        <authorList>
            <person name="Liu B."/>
            <person name="Wang J."/>
            <person name="Zhu Y."/>
            <person name="Liu G."/>
            <person name="Chen Q."/>
            <person name="Chen Z."/>
            <person name="Lan J."/>
            <person name="Che J."/>
            <person name="Ge C."/>
            <person name="Shi H."/>
            <person name="Pan Z."/>
            <person name="Liu X."/>
        </authorList>
    </citation>
    <scope>NUCLEOTIDE SEQUENCE [LARGE SCALE GENOMIC DNA]</scope>
    <source>
        <strain evidence="19">DSM 16467</strain>
    </source>
</reference>
<feature type="active site" description="Proton donor" evidence="12">
    <location>
        <position position="455"/>
    </location>
</feature>
<evidence type="ECO:0000256" key="11">
    <source>
        <dbReference type="ARBA" id="ARBA00023049"/>
    </source>
</evidence>
<dbReference type="FunFam" id="1.10.390.10:FF:000012">
    <property type="entry name" value="Thermolysin"/>
    <property type="match status" value="1"/>
</dbReference>
<comment type="function">
    <text evidence="13">Extracellular zinc metalloprotease.</text>
</comment>
<feature type="domain" description="Peptidase M4 C-terminal" evidence="15">
    <location>
        <begin position="377"/>
        <end position="539"/>
    </location>
</feature>
<protein>
    <recommendedName>
        <fullName evidence="13">Neutral metalloproteinase</fullName>
        <ecNumber evidence="13">3.4.24.-</ecNumber>
    </recommendedName>
</protein>
<evidence type="ECO:0000259" key="15">
    <source>
        <dbReference type="Pfam" id="PF02868"/>
    </source>
</evidence>
<gene>
    <name evidence="18" type="ORF">AMD01_15835</name>
</gene>
<feature type="active site" evidence="12">
    <location>
        <position position="367"/>
    </location>
</feature>
<comment type="similarity">
    <text evidence="3 13">Belongs to the peptidase M4 family.</text>
</comment>
<keyword evidence="4 13" id="KW-0964">Secreted</keyword>
<evidence type="ECO:0000259" key="17">
    <source>
        <dbReference type="Pfam" id="PF07504"/>
    </source>
</evidence>
<evidence type="ECO:0000313" key="19">
    <source>
        <dbReference type="Proteomes" id="UP000037558"/>
    </source>
</evidence>
<dbReference type="InterPro" id="IPR011096">
    <property type="entry name" value="FTP_domain"/>
</dbReference>
<dbReference type="InterPro" id="IPR001570">
    <property type="entry name" value="Peptidase_M4_C_domain"/>
</dbReference>
<dbReference type="OrthoDB" id="291295at2"/>
<dbReference type="PATRIC" id="fig|284581.3.peg.1173"/>
<dbReference type="GO" id="GO:0004222">
    <property type="term" value="F:metalloendopeptidase activity"/>
    <property type="evidence" value="ECO:0007669"/>
    <property type="project" value="UniProtKB-UniRule"/>
</dbReference>
<dbReference type="InterPro" id="IPR013856">
    <property type="entry name" value="Peptidase_M4_domain"/>
</dbReference>
<keyword evidence="9 13" id="KW-0862">Zinc</keyword>
<keyword evidence="5 13" id="KW-0645">Protease</keyword>
<keyword evidence="6" id="KW-0479">Metal-binding</keyword>
<evidence type="ECO:0000256" key="9">
    <source>
        <dbReference type="ARBA" id="ARBA00022833"/>
    </source>
</evidence>
<keyword evidence="8 13" id="KW-0378">Hydrolase</keyword>
<dbReference type="Gene3D" id="1.10.390.10">
    <property type="entry name" value="Neutral Protease Domain 2"/>
    <property type="match status" value="1"/>
</dbReference>
<dbReference type="GO" id="GO:0046872">
    <property type="term" value="F:metal ion binding"/>
    <property type="evidence" value="ECO:0007669"/>
    <property type="project" value="UniProtKB-UniRule"/>
</dbReference>
<evidence type="ECO:0000256" key="1">
    <source>
        <dbReference type="ARBA" id="ARBA00001947"/>
    </source>
</evidence>
<proteinExistence type="inferred from homology"/>
<sequence>MKVKKKLVTLGLAAGLVGQAIIPFNVLAAPKEDVKVNYNKETGNAQFFSGHLNSKAASNKESLVYQFVEENKAKLNLDSQIAKKSLKVIDEQKDELGFTNFRLQQYYRGIPVFGSTATAHVNKDGVLTSFVGELAPNLDKKPALKAKTKLDNAQAIEKAKADLVKTEVSSAPTYEVAPSAQLSIYVKDDEPRLAYVVKLNYLAPSAGNWIYAVDAVTGNVIDKYNKIDTATAVTASGKGVLGDTKSLKALYSTNYTLQDTTRGNGIYTYTGNYRTTLPGSIFASTSSVFGDPAAVDAHYYAGVTYDYYKNTFGRYSYDNNNAQIKSTVHYSTNYNNAFWNGYQMVYGDGDGYTFRPLSGGLDVVGHELTHAVTEYTANLTYQNESGAINESLSDVFGTLIEYYDNRNPDWEIGEDVYTPGTAGDSLRSMSNPAKYGDPDHYSKRYTGTQDNGGVHTNSSIINKAAYLISQGGTHYGVTVTGIGTAATGKIFYRTLTTYLTANSNFSQLRAAATQAATDLYGSTSAQVTAVKKAFDAVGVY</sequence>
<evidence type="ECO:0000256" key="5">
    <source>
        <dbReference type="ARBA" id="ARBA00022670"/>
    </source>
</evidence>
<dbReference type="SUPFAM" id="SSF55486">
    <property type="entry name" value="Metalloproteases ('zincins'), catalytic domain"/>
    <property type="match status" value="1"/>
</dbReference>
<dbReference type="AlphaFoldDB" id="A0A0M0KXF5"/>
<comment type="subcellular location">
    <subcellularLocation>
        <location evidence="2 13">Secreted</location>
    </subcellularLocation>
</comment>
<dbReference type="Pfam" id="PF07504">
    <property type="entry name" value="FTP"/>
    <property type="match status" value="1"/>
</dbReference>
<evidence type="ECO:0000256" key="3">
    <source>
        <dbReference type="ARBA" id="ARBA00009388"/>
    </source>
</evidence>
<evidence type="ECO:0000256" key="7">
    <source>
        <dbReference type="ARBA" id="ARBA00022729"/>
    </source>
</evidence>
<dbReference type="PRINTS" id="PR00730">
    <property type="entry name" value="THERMOLYSIN"/>
</dbReference>
<evidence type="ECO:0000256" key="6">
    <source>
        <dbReference type="ARBA" id="ARBA00022723"/>
    </source>
</evidence>
<dbReference type="EMBL" id="LILC01000021">
    <property type="protein sequence ID" value="KOO43489.1"/>
    <property type="molecule type" value="Genomic_DNA"/>
</dbReference>
<name>A0A0M0KXF5_9BACI</name>
<evidence type="ECO:0000313" key="18">
    <source>
        <dbReference type="EMBL" id="KOO43489.1"/>
    </source>
</evidence>
<dbReference type="InterPro" id="IPR023612">
    <property type="entry name" value="Peptidase_M4"/>
</dbReference>
<dbReference type="Proteomes" id="UP000037558">
    <property type="component" value="Unassembled WGS sequence"/>
</dbReference>
<dbReference type="InterPro" id="IPR027268">
    <property type="entry name" value="Peptidase_M4/M1_CTD_sf"/>
</dbReference>